<gene>
    <name evidence="13" type="ORF">C0J50_9465</name>
</gene>
<evidence type="ECO:0000256" key="6">
    <source>
        <dbReference type="ARBA" id="ARBA00022889"/>
    </source>
</evidence>
<dbReference type="InterPro" id="IPR013783">
    <property type="entry name" value="Ig-like_fold"/>
</dbReference>
<dbReference type="Proteomes" id="UP001205998">
    <property type="component" value="Unassembled WGS sequence"/>
</dbReference>
<comment type="caution">
    <text evidence="13">The sequence shown here is derived from an EMBL/GenBank/DDBJ whole genome shotgun (WGS) entry which is preliminary data.</text>
</comment>
<dbReference type="GO" id="GO:0016020">
    <property type="term" value="C:membrane"/>
    <property type="evidence" value="ECO:0007669"/>
    <property type="project" value="UniProtKB-SubCell"/>
</dbReference>
<keyword evidence="9" id="KW-1015">Disulfide bond</keyword>
<sequence length="270" mass="29881">YFVCNFILMFCILMFLSAIKVIGQDVTVTEGDDAQLFCQVVETSDKLTSITWQRRTKEQPTNKDFFFFTSDGKERQVNGLGDRVKFTGSISGLDGSIILGKVSVLDEGKYTCVFSVFPSGPYETEIDLTVQVAPVVSVGTDVHPVSGQTEEILATCTAANSKPSAEVSWNLGTLRDSFKVHTNHTVDSEGRHTVTSNLIGSASKELNQKKVQCLVSHPGLKEKKLLEYTLNIYYPPQLVYINLIASTGETCEFQCDVDANPKPSHFNWSR</sequence>
<feature type="domain" description="Ig-like" evidence="12">
    <location>
        <begin position="236"/>
        <end position="270"/>
    </location>
</feature>
<evidence type="ECO:0000313" key="13">
    <source>
        <dbReference type="EMBL" id="KAI5609502.1"/>
    </source>
</evidence>
<evidence type="ECO:0000256" key="10">
    <source>
        <dbReference type="ARBA" id="ARBA00023180"/>
    </source>
</evidence>
<keyword evidence="5" id="KW-0677">Repeat</keyword>
<evidence type="ECO:0000313" key="14">
    <source>
        <dbReference type="Proteomes" id="UP001205998"/>
    </source>
</evidence>
<evidence type="ECO:0000256" key="4">
    <source>
        <dbReference type="ARBA" id="ARBA00022729"/>
    </source>
</evidence>
<evidence type="ECO:0000256" key="9">
    <source>
        <dbReference type="ARBA" id="ARBA00023157"/>
    </source>
</evidence>
<dbReference type="SMART" id="SM00409">
    <property type="entry name" value="IG"/>
    <property type="match status" value="1"/>
</dbReference>
<feature type="signal peptide" evidence="11">
    <location>
        <begin position="1"/>
        <end position="23"/>
    </location>
</feature>
<reference evidence="13" key="1">
    <citation type="submission" date="2018-07" db="EMBL/GenBank/DDBJ databases">
        <title>Comparative genomics of catfishes provides insights into carnivory and benthic adaptation.</title>
        <authorList>
            <person name="Zhang Y."/>
            <person name="Wang D."/>
            <person name="Peng Z."/>
            <person name="Zheng S."/>
            <person name="Shao F."/>
            <person name="Tao W."/>
        </authorList>
    </citation>
    <scope>NUCLEOTIDE SEQUENCE</scope>
    <source>
        <strain evidence="13">Chongqing</strain>
    </source>
</reference>
<keyword evidence="14" id="KW-1185">Reference proteome</keyword>
<dbReference type="EMBL" id="MU577614">
    <property type="protein sequence ID" value="KAI5609502.1"/>
    <property type="molecule type" value="Genomic_DNA"/>
</dbReference>
<dbReference type="PROSITE" id="PS50835">
    <property type="entry name" value="IG_LIKE"/>
    <property type="match status" value="3"/>
</dbReference>
<dbReference type="GO" id="GO:0005912">
    <property type="term" value="C:adherens junction"/>
    <property type="evidence" value="ECO:0007669"/>
    <property type="project" value="TreeGrafter"/>
</dbReference>
<keyword evidence="8" id="KW-0472">Membrane</keyword>
<name>A0AAD5A5H0_SILAS</name>
<evidence type="ECO:0000256" key="3">
    <source>
        <dbReference type="ARBA" id="ARBA00022692"/>
    </source>
</evidence>
<dbReference type="Pfam" id="PF08205">
    <property type="entry name" value="C2-set_2"/>
    <property type="match status" value="1"/>
</dbReference>
<feature type="domain" description="Ig-like" evidence="12">
    <location>
        <begin position="17"/>
        <end position="129"/>
    </location>
</feature>
<dbReference type="Gene3D" id="2.60.40.10">
    <property type="entry name" value="Immunoglobulins"/>
    <property type="match status" value="2"/>
</dbReference>
<evidence type="ECO:0000256" key="11">
    <source>
        <dbReference type="SAM" id="SignalP"/>
    </source>
</evidence>
<feature type="non-terminal residue" evidence="13">
    <location>
        <position position="1"/>
    </location>
</feature>
<organism evidence="13 14">
    <name type="scientific">Silurus asotus</name>
    <name type="common">Amur catfish</name>
    <name type="synonym">Parasilurus asotus</name>
    <dbReference type="NCBI Taxonomy" id="30991"/>
    <lineage>
        <taxon>Eukaryota</taxon>
        <taxon>Metazoa</taxon>
        <taxon>Chordata</taxon>
        <taxon>Craniata</taxon>
        <taxon>Vertebrata</taxon>
        <taxon>Euteleostomi</taxon>
        <taxon>Actinopterygii</taxon>
        <taxon>Neopterygii</taxon>
        <taxon>Teleostei</taxon>
        <taxon>Ostariophysi</taxon>
        <taxon>Siluriformes</taxon>
        <taxon>Siluridae</taxon>
        <taxon>Silurus</taxon>
    </lineage>
</organism>
<proteinExistence type="inferred from homology"/>
<dbReference type="PANTHER" id="PTHR23277:SF106">
    <property type="entry name" value="NECTIN-1 ISOFORM X1-RELATED"/>
    <property type="match status" value="1"/>
</dbReference>
<evidence type="ECO:0000259" key="12">
    <source>
        <dbReference type="PROSITE" id="PS50835"/>
    </source>
</evidence>
<dbReference type="InterPro" id="IPR003599">
    <property type="entry name" value="Ig_sub"/>
</dbReference>
<evidence type="ECO:0000256" key="8">
    <source>
        <dbReference type="ARBA" id="ARBA00023136"/>
    </source>
</evidence>
<evidence type="ECO:0000256" key="7">
    <source>
        <dbReference type="ARBA" id="ARBA00022989"/>
    </source>
</evidence>
<dbReference type="Pfam" id="PF07686">
    <property type="entry name" value="V-set"/>
    <property type="match status" value="1"/>
</dbReference>
<dbReference type="PANTHER" id="PTHR23277">
    <property type="entry name" value="NECTIN-RELATED"/>
    <property type="match status" value="1"/>
</dbReference>
<evidence type="ECO:0000256" key="2">
    <source>
        <dbReference type="ARBA" id="ARBA00007810"/>
    </source>
</evidence>
<dbReference type="GO" id="GO:0007157">
    <property type="term" value="P:heterophilic cell-cell adhesion via plasma membrane cell adhesion molecules"/>
    <property type="evidence" value="ECO:0007669"/>
    <property type="project" value="TreeGrafter"/>
</dbReference>
<comment type="similarity">
    <text evidence="2">Belongs to the nectin family.</text>
</comment>
<dbReference type="InterPro" id="IPR013106">
    <property type="entry name" value="Ig_V-set"/>
</dbReference>
<protein>
    <submittedName>
        <fullName evidence="13">Poliovirus receptor</fullName>
    </submittedName>
</protein>
<keyword evidence="7" id="KW-1133">Transmembrane helix</keyword>
<feature type="non-terminal residue" evidence="13">
    <location>
        <position position="270"/>
    </location>
</feature>
<keyword evidence="4 11" id="KW-0732">Signal</keyword>
<dbReference type="InterPro" id="IPR007110">
    <property type="entry name" value="Ig-like_dom"/>
</dbReference>
<dbReference type="GO" id="GO:0007156">
    <property type="term" value="P:homophilic cell adhesion via plasma membrane adhesion molecules"/>
    <property type="evidence" value="ECO:0007669"/>
    <property type="project" value="TreeGrafter"/>
</dbReference>
<accession>A0AAD5A5H0</accession>
<keyword evidence="10" id="KW-0325">Glycoprotein</keyword>
<dbReference type="AlphaFoldDB" id="A0AAD5A5H0"/>
<dbReference type="SUPFAM" id="SSF48726">
    <property type="entry name" value="Immunoglobulin"/>
    <property type="match status" value="2"/>
</dbReference>
<keyword evidence="13" id="KW-0675">Receptor</keyword>
<dbReference type="InterPro" id="IPR051427">
    <property type="entry name" value="Nectin/Nectin-like"/>
</dbReference>
<keyword evidence="3" id="KW-0812">Transmembrane</keyword>
<comment type="subcellular location">
    <subcellularLocation>
        <location evidence="1">Membrane</location>
        <topology evidence="1">Single-pass membrane protein</topology>
    </subcellularLocation>
</comment>
<keyword evidence="6" id="KW-0130">Cell adhesion</keyword>
<evidence type="ECO:0000256" key="1">
    <source>
        <dbReference type="ARBA" id="ARBA00004167"/>
    </source>
</evidence>
<dbReference type="InterPro" id="IPR013162">
    <property type="entry name" value="CD80_C2-set"/>
</dbReference>
<feature type="domain" description="Ig-like" evidence="12">
    <location>
        <begin position="134"/>
        <end position="227"/>
    </location>
</feature>
<dbReference type="InterPro" id="IPR036179">
    <property type="entry name" value="Ig-like_dom_sf"/>
</dbReference>
<evidence type="ECO:0000256" key="5">
    <source>
        <dbReference type="ARBA" id="ARBA00022737"/>
    </source>
</evidence>
<feature type="chain" id="PRO_5042155223" evidence="11">
    <location>
        <begin position="24"/>
        <end position="270"/>
    </location>
</feature>